<organism evidence="1 2">
    <name type="scientific">Pseudomonas fluorescens</name>
    <dbReference type="NCBI Taxonomy" id="294"/>
    <lineage>
        <taxon>Bacteria</taxon>
        <taxon>Pseudomonadati</taxon>
        <taxon>Pseudomonadota</taxon>
        <taxon>Gammaproteobacteria</taxon>
        <taxon>Pseudomonadales</taxon>
        <taxon>Pseudomonadaceae</taxon>
        <taxon>Pseudomonas</taxon>
    </lineage>
</organism>
<proteinExistence type="predicted"/>
<protein>
    <recommendedName>
        <fullName evidence="3">Peptidase C39 domain-containing protein</fullName>
    </recommendedName>
</protein>
<comment type="caution">
    <text evidence="1">The sequence shown here is derived from an EMBL/GenBank/DDBJ whole genome shotgun (WGS) entry which is preliminary data.</text>
</comment>
<reference evidence="1 2" key="1">
    <citation type="submission" date="2015-03" db="EMBL/GenBank/DDBJ databases">
        <title>Comparative genomics of Pseudomonas insights into diversity of traits involved in vanlence and defense.</title>
        <authorList>
            <person name="Qin Y."/>
        </authorList>
    </citation>
    <scope>NUCLEOTIDE SEQUENCE [LARGE SCALE GENOMIC DNA]</scope>
    <source>
        <strain evidence="1 2">H24</strain>
    </source>
</reference>
<name>A0A0F4VFG1_PSEFL</name>
<evidence type="ECO:0008006" key="3">
    <source>
        <dbReference type="Google" id="ProtNLM"/>
    </source>
</evidence>
<evidence type="ECO:0000313" key="1">
    <source>
        <dbReference type="EMBL" id="KJZ67270.1"/>
    </source>
</evidence>
<sequence length="147" mass="15598">MITQKTKTDCGIASFANALSLTYEQAAACFCQQAPQTGTTAADTCNALLNIGLTPVYATFQAFYDHLGTPGNPASPEVVRNHPAILTVLSSNRRTLHAVYWNGQEAYDPDPHACNPRKLADLTILEAVFAHKPGLCANGFSGSEGGI</sequence>
<accession>A0A0F4VFG1</accession>
<gene>
    <name evidence="1" type="ORF">VD17_03155</name>
</gene>
<dbReference type="Proteomes" id="UP000033400">
    <property type="component" value="Unassembled WGS sequence"/>
</dbReference>
<dbReference type="RefSeq" id="WP_046052633.1">
    <property type="nucleotide sequence ID" value="NZ_LACH01000003.1"/>
</dbReference>
<evidence type="ECO:0000313" key="2">
    <source>
        <dbReference type="Proteomes" id="UP000033400"/>
    </source>
</evidence>
<dbReference type="OrthoDB" id="7068258at2"/>
<dbReference type="AlphaFoldDB" id="A0A0F4VFG1"/>
<dbReference type="EMBL" id="LACH01000003">
    <property type="protein sequence ID" value="KJZ67270.1"/>
    <property type="molecule type" value="Genomic_DNA"/>
</dbReference>
<dbReference type="PATRIC" id="fig|294.133.peg.2391"/>